<reference evidence="13" key="1">
    <citation type="submission" date="2016-05" db="EMBL/GenBank/DDBJ databases">
        <title>Comparative genomics of biotechnologically important yeasts.</title>
        <authorList>
            <consortium name="DOE Joint Genome Institute"/>
            <person name="Riley R."/>
            <person name="Haridas S."/>
            <person name="Wolfe K.H."/>
            <person name="Lopes M.R."/>
            <person name="Hittinger C.T."/>
            <person name="Goker M."/>
            <person name="Salamov A."/>
            <person name="Wisecaver J."/>
            <person name="Long T.M."/>
            <person name="Aerts A.L."/>
            <person name="Barry K."/>
            <person name="Choi C."/>
            <person name="Clum A."/>
            <person name="Coughlan A.Y."/>
            <person name="Deshpande S."/>
            <person name="Douglass A.P."/>
            <person name="Hanson S.J."/>
            <person name="Klenk H.-P."/>
            <person name="Labutti K."/>
            <person name="Lapidus A."/>
            <person name="Lindquist E."/>
            <person name="Lipzen A."/>
            <person name="Meier-Kolthoff J.P."/>
            <person name="Ohm R.A."/>
            <person name="Otillar R.P."/>
            <person name="Pangilinan J."/>
            <person name="Peng Y."/>
            <person name="Rokas A."/>
            <person name="Rosa C.A."/>
            <person name="Scheuner C."/>
            <person name="Sibirny A.A."/>
            <person name="Slot J.C."/>
            <person name="Stielow J.B."/>
            <person name="Sun H."/>
            <person name="Kurtzman C.P."/>
            <person name="Blackwell M."/>
            <person name="Grigoriev I.V."/>
            <person name="Jeffries T.W."/>
        </authorList>
    </citation>
    <scope>NUCLEOTIDE SEQUENCE [LARGE SCALE GENOMIC DNA]</scope>
    <source>
        <strain evidence="13">NRRL Y-12698</strain>
    </source>
</reference>
<dbReference type="GO" id="GO:0005771">
    <property type="term" value="C:multivesicular body"/>
    <property type="evidence" value="ECO:0007669"/>
    <property type="project" value="TreeGrafter"/>
</dbReference>
<evidence type="ECO:0000256" key="2">
    <source>
        <dbReference type="ARBA" id="ARBA00004496"/>
    </source>
</evidence>
<dbReference type="Pfam" id="PF04652">
    <property type="entry name" value="Vta1"/>
    <property type="match status" value="1"/>
</dbReference>
<evidence type="ECO:0000256" key="8">
    <source>
        <dbReference type="ARBA" id="ARBA00023136"/>
    </source>
</evidence>
<dbReference type="PANTHER" id="PTHR46009">
    <property type="entry name" value="VACUOLAR PROTEIN SORTING-ASSOCIATED PROTEIN VTA1 HOMOLOG"/>
    <property type="match status" value="1"/>
</dbReference>
<evidence type="ECO:0000259" key="10">
    <source>
        <dbReference type="Pfam" id="PF04652"/>
    </source>
</evidence>
<name>A0A1E3QRI4_9ASCO</name>
<sequence length="345" mass="38109">MEIPLLLQKLIGPYIARSRELSHVDPVISYFCQLYAAETILEHGLHLTSNEVASYAAHILDDIEAVKAELGQVEAANSMLNDKLLAHAYVDAFAFKVFHKADTEVREQRSSKATVATFMSSTVFYTVSGMFKVGDEAEIAAKVKYAKFHASRIMKAFREGRDPNDYKVETSEIRHTPELFDSKAARPGGRESEPEDDVPEAHENEHDFKAVGSGFARDVVNISHPESLISTFTDRPAQPAIPKFLDSDDETVSVFPAAPTEPAKTVIPTFLESDEEEPIPVISKAEPLGQPAQLKNVKEILSLDEAITKAQKHSKYAISALNYEDVPTGIKELESALALLRALEK</sequence>
<dbReference type="RefSeq" id="XP_018985576.1">
    <property type="nucleotide sequence ID" value="XM_019132663.1"/>
</dbReference>
<comment type="similarity">
    <text evidence="3">Belongs to the VTA1 family.</text>
</comment>
<evidence type="ECO:0000256" key="1">
    <source>
        <dbReference type="ARBA" id="ARBA00004481"/>
    </source>
</evidence>
<dbReference type="GeneID" id="30150516"/>
<dbReference type="GO" id="GO:0032511">
    <property type="term" value="P:late endosome to vacuole transport via multivesicular body sorting pathway"/>
    <property type="evidence" value="ECO:0007669"/>
    <property type="project" value="InterPro"/>
</dbReference>
<feature type="compositionally biased region" description="Basic and acidic residues" evidence="9">
    <location>
        <begin position="170"/>
        <end position="192"/>
    </location>
</feature>
<evidence type="ECO:0008006" key="14">
    <source>
        <dbReference type="Google" id="ProtNLM"/>
    </source>
</evidence>
<comment type="subcellular location">
    <subcellularLocation>
        <location evidence="2">Cytoplasm</location>
    </subcellularLocation>
    <subcellularLocation>
        <location evidence="1">Endosome membrane</location>
        <topology evidence="1">Peripheral membrane protein</topology>
    </subcellularLocation>
</comment>
<proteinExistence type="inferred from homology"/>
<evidence type="ECO:0000256" key="9">
    <source>
        <dbReference type="SAM" id="MobiDB-lite"/>
    </source>
</evidence>
<dbReference type="PANTHER" id="PTHR46009:SF1">
    <property type="entry name" value="VACUOLAR PROTEIN SORTING-ASSOCIATED PROTEIN VTA1 HOMOLOG"/>
    <property type="match status" value="1"/>
</dbReference>
<evidence type="ECO:0000256" key="7">
    <source>
        <dbReference type="ARBA" id="ARBA00022927"/>
    </source>
</evidence>
<dbReference type="EMBL" id="KV454430">
    <property type="protein sequence ID" value="ODQ80248.1"/>
    <property type="molecule type" value="Genomic_DNA"/>
</dbReference>
<feature type="domain" description="Vta1/callose synthase N-terminal" evidence="10">
    <location>
        <begin position="11"/>
        <end position="159"/>
    </location>
</feature>
<evidence type="ECO:0000256" key="6">
    <source>
        <dbReference type="ARBA" id="ARBA00022753"/>
    </source>
</evidence>
<evidence type="ECO:0000313" key="12">
    <source>
        <dbReference type="EMBL" id="ODQ80248.1"/>
    </source>
</evidence>
<keyword evidence="4" id="KW-0813">Transport</keyword>
<dbReference type="Gene3D" id="1.25.40.270">
    <property type="entry name" value="Vacuolar protein sorting-associated protein vta1"/>
    <property type="match status" value="1"/>
</dbReference>
<dbReference type="AlphaFoldDB" id="A0A1E3QRI4"/>
<evidence type="ECO:0000256" key="4">
    <source>
        <dbReference type="ARBA" id="ARBA00022448"/>
    </source>
</evidence>
<dbReference type="InterPro" id="IPR039431">
    <property type="entry name" value="Vta1/CALS_N"/>
</dbReference>
<evidence type="ECO:0000313" key="13">
    <source>
        <dbReference type="Proteomes" id="UP000094336"/>
    </source>
</evidence>
<keyword evidence="13" id="KW-1185">Reference proteome</keyword>
<dbReference type="InterPro" id="IPR044538">
    <property type="entry name" value="Vta1-like"/>
</dbReference>
<protein>
    <recommendedName>
        <fullName evidence="14">Vta1 C-terminal domain-containing protein</fullName>
    </recommendedName>
</protein>
<evidence type="ECO:0000256" key="5">
    <source>
        <dbReference type="ARBA" id="ARBA00022490"/>
    </source>
</evidence>
<keyword evidence="7" id="KW-0653">Protein transport</keyword>
<keyword evidence="8" id="KW-0472">Membrane</keyword>
<evidence type="ECO:0000256" key="3">
    <source>
        <dbReference type="ARBA" id="ARBA00007895"/>
    </source>
</evidence>
<evidence type="ECO:0000259" key="11">
    <source>
        <dbReference type="Pfam" id="PF18097"/>
    </source>
</evidence>
<dbReference type="OrthoDB" id="391137at2759"/>
<dbReference type="Gene3D" id="1.20.5.420">
    <property type="entry name" value="Immunoglobulin FC, subunit C"/>
    <property type="match status" value="1"/>
</dbReference>
<dbReference type="InterPro" id="IPR023175">
    <property type="entry name" value="Vta1/CALS_N_sf"/>
</dbReference>
<accession>A0A1E3QRI4</accession>
<dbReference type="InterPro" id="IPR041212">
    <property type="entry name" value="Vta1_C"/>
</dbReference>
<keyword evidence="6" id="KW-0967">Endosome</keyword>
<feature type="domain" description="Vta1 C-terminal" evidence="11">
    <location>
        <begin position="305"/>
        <end position="341"/>
    </location>
</feature>
<dbReference type="GO" id="GO:0015031">
    <property type="term" value="P:protein transport"/>
    <property type="evidence" value="ECO:0007669"/>
    <property type="project" value="UniProtKB-KW"/>
</dbReference>
<organism evidence="12 13">
    <name type="scientific">Babjeviella inositovora NRRL Y-12698</name>
    <dbReference type="NCBI Taxonomy" id="984486"/>
    <lineage>
        <taxon>Eukaryota</taxon>
        <taxon>Fungi</taxon>
        <taxon>Dikarya</taxon>
        <taxon>Ascomycota</taxon>
        <taxon>Saccharomycotina</taxon>
        <taxon>Pichiomycetes</taxon>
        <taxon>Serinales incertae sedis</taxon>
        <taxon>Babjeviella</taxon>
    </lineage>
</organism>
<gene>
    <name evidence="12" type="ORF">BABINDRAFT_7707</name>
</gene>
<dbReference type="Proteomes" id="UP000094336">
    <property type="component" value="Unassembled WGS sequence"/>
</dbReference>
<dbReference type="STRING" id="984486.A0A1E3QRI4"/>
<dbReference type="Pfam" id="PF18097">
    <property type="entry name" value="Vta1_C"/>
    <property type="match status" value="1"/>
</dbReference>
<dbReference type="GO" id="GO:0010008">
    <property type="term" value="C:endosome membrane"/>
    <property type="evidence" value="ECO:0007669"/>
    <property type="project" value="UniProtKB-SubCell"/>
</dbReference>
<keyword evidence="5" id="KW-0963">Cytoplasm</keyword>
<feature type="region of interest" description="Disordered" evidence="9">
    <location>
        <begin position="170"/>
        <end position="202"/>
    </location>
</feature>